<dbReference type="PANTHER" id="PTHR12000:SF42">
    <property type="entry name" value="LEGUMAIN"/>
    <property type="match status" value="1"/>
</dbReference>
<dbReference type="GO" id="GO:0051603">
    <property type="term" value="P:proteolysis involved in protein catabolic process"/>
    <property type="evidence" value="ECO:0007669"/>
    <property type="project" value="TreeGrafter"/>
</dbReference>
<feature type="chain" id="PRO_5042952600" evidence="2">
    <location>
        <begin position="22"/>
        <end position="162"/>
    </location>
</feature>
<sequence>MMLLRIALLVPLVSLAVSSYAFDSSNGELYAVLVAGSNGWFNYRHQADIAHAYHTLLNHRVKAANIIVMMYDDIANHTSNPYKGKLFNRPGGPDVYAGLQIDYKGDSVNPHNFMAVLKGDKNAVWGGNGRVLESTSSDRVFVYFADHGAEGLIAFPDDEVSV</sequence>
<dbReference type="PANTHER" id="PTHR12000">
    <property type="entry name" value="HEMOGLOBINASE FAMILY MEMBER"/>
    <property type="match status" value="1"/>
</dbReference>
<comment type="similarity">
    <text evidence="1">Belongs to the peptidase C13 family.</text>
</comment>
<dbReference type="InterPro" id="IPR001096">
    <property type="entry name" value="Peptidase_C13"/>
</dbReference>
<dbReference type="Pfam" id="PF01650">
    <property type="entry name" value="Peptidase_C13"/>
    <property type="match status" value="1"/>
</dbReference>
<evidence type="ECO:0000313" key="3">
    <source>
        <dbReference type="EMBL" id="KAK5980423.1"/>
    </source>
</evidence>
<comment type="caution">
    <text evidence="3">The sequence shown here is derived from an EMBL/GenBank/DDBJ whole genome shotgun (WGS) entry which is preliminary data.</text>
</comment>
<name>A0AAN8GAE6_TRICO</name>
<organism evidence="3 4">
    <name type="scientific">Trichostrongylus colubriformis</name>
    <name type="common">Black scour worm</name>
    <dbReference type="NCBI Taxonomy" id="6319"/>
    <lineage>
        <taxon>Eukaryota</taxon>
        <taxon>Metazoa</taxon>
        <taxon>Ecdysozoa</taxon>
        <taxon>Nematoda</taxon>
        <taxon>Chromadorea</taxon>
        <taxon>Rhabditida</taxon>
        <taxon>Rhabditina</taxon>
        <taxon>Rhabditomorpha</taxon>
        <taxon>Strongyloidea</taxon>
        <taxon>Trichostrongylidae</taxon>
        <taxon>Trichostrongylus</taxon>
    </lineage>
</organism>
<dbReference type="PRINTS" id="PR00776">
    <property type="entry name" value="HEMOGLOBNASE"/>
</dbReference>
<dbReference type="GO" id="GO:0006624">
    <property type="term" value="P:vacuolar protein processing"/>
    <property type="evidence" value="ECO:0007669"/>
    <property type="project" value="TreeGrafter"/>
</dbReference>
<dbReference type="Proteomes" id="UP001331761">
    <property type="component" value="Unassembled WGS sequence"/>
</dbReference>
<accession>A0AAN8GAE6</accession>
<feature type="signal peptide" evidence="2">
    <location>
        <begin position="1"/>
        <end position="21"/>
    </location>
</feature>
<reference evidence="3 4" key="1">
    <citation type="submission" date="2019-10" db="EMBL/GenBank/DDBJ databases">
        <title>Assembly and Annotation for the nematode Trichostrongylus colubriformis.</title>
        <authorList>
            <person name="Martin J."/>
        </authorList>
    </citation>
    <scope>NUCLEOTIDE SEQUENCE [LARGE SCALE GENOMIC DNA]</scope>
    <source>
        <strain evidence="3">G859</strain>
        <tissue evidence="3">Whole worm</tissue>
    </source>
</reference>
<dbReference type="Gene3D" id="3.40.50.1460">
    <property type="match status" value="1"/>
</dbReference>
<keyword evidence="2" id="KW-0732">Signal</keyword>
<evidence type="ECO:0000313" key="4">
    <source>
        <dbReference type="Proteomes" id="UP001331761"/>
    </source>
</evidence>
<evidence type="ECO:0000256" key="2">
    <source>
        <dbReference type="SAM" id="SignalP"/>
    </source>
</evidence>
<protein>
    <submittedName>
        <fullName evidence="3">Legumainlike [Aplysia californica]</fullName>
    </submittedName>
</protein>
<dbReference type="EMBL" id="WIXE01007430">
    <property type="protein sequence ID" value="KAK5980423.1"/>
    <property type="molecule type" value="Genomic_DNA"/>
</dbReference>
<gene>
    <name evidence="3" type="ORF">GCK32_015802</name>
</gene>
<dbReference type="AlphaFoldDB" id="A0AAN8GAE6"/>
<keyword evidence="4" id="KW-1185">Reference proteome</keyword>
<proteinExistence type="inferred from homology"/>
<dbReference type="GO" id="GO:0005773">
    <property type="term" value="C:vacuole"/>
    <property type="evidence" value="ECO:0007669"/>
    <property type="project" value="GOC"/>
</dbReference>
<dbReference type="GO" id="GO:0004197">
    <property type="term" value="F:cysteine-type endopeptidase activity"/>
    <property type="evidence" value="ECO:0007669"/>
    <property type="project" value="TreeGrafter"/>
</dbReference>
<evidence type="ECO:0000256" key="1">
    <source>
        <dbReference type="ARBA" id="ARBA00009941"/>
    </source>
</evidence>